<sequence>MARSLLKANLAAAIADGVSLSISMARRGFSSAAQGRSRVAKAEEKVKMVMMKESADANSWVPDPVTGYYRPANRTADVDVAELREMLLTQKFRNH</sequence>
<dbReference type="Pfam" id="PF03242">
    <property type="entry name" value="LEA_3a"/>
    <property type="match status" value="1"/>
</dbReference>
<dbReference type="AlphaFoldDB" id="A0A0S2RRZ6"/>
<name>A0A0S2RRZ6_9MAGN</name>
<dbReference type="PANTHER" id="PTHR33509:SF5">
    <property type="entry name" value="PROTEIN SENESCENCE-ASSOCIATED GENE 21, MITOCHONDRIAL"/>
    <property type="match status" value="1"/>
</dbReference>
<dbReference type="EMBL" id="KT727031">
    <property type="protein sequence ID" value="ALP32220.1"/>
    <property type="molecule type" value="mRNA"/>
</dbReference>
<evidence type="ECO:0000313" key="1">
    <source>
        <dbReference type="EMBL" id="ALP32220.1"/>
    </source>
</evidence>
<dbReference type="GO" id="GO:0006950">
    <property type="term" value="P:response to stress"/>
    <property type="evidence" value="ECO:0007669"/>
    <property type="project" value="TreeGrafter"/>
</dbReference>
<dbReference type="PANTHER" id="PTHR33509">
    <property type="entry name" value="LATE EMBRYOGENIS ABUNDANT PROTEIN 2-RELATED"/>
    <property type="match status" value="1"/>
</dbReference>
<organism evidence="1">
    <name type="scientific">Chimonanthus praecox</name>
    <dbReference type="NCBI Taxonomy" id="13419"/>
    <lineage>
        <taxon>Eukaryota</taxon>
        <taxon>Viridiplantae</taxon>
        <taxon>Streptophyta</taxon>
        <taxon>Embryophyta</taxon>
        <taxon>Tracheophyta</taxon>
        <taxon>Spermatophyta</taxon>
        <taxon>Magnoliopsida</taxon>
        <taxon>Magnoliidae</taxon>
        <taxon>Laurales</taxon>
        <taxon>Calycanthaceae</taxon>
        <taxon>Chimonanthus</taxon>
    </lineage>
</organism>
<proteinExistence type="evidence at transcript level"/>
<dbReference type="GO" id="GO:0005739">
    <property type="term" value="C:mitochondrion"/>
    <property type="evidence" value="ECO:0007669"/>
    <property type="project" value="TreeGrafter"/>
</dbReference>
<accession>A0A0S2RRZ6</accession>
<dbReference type="InterPro" id="IPR004926">
    <property type="entry name" value="LEA_3a"/>
</dbReference>
<reference evidence="1" key="1">
    <citation type="journal article" date="2015" name="Int. J. Mol. Sci.">
        <title>CpLEA5, the Late Embryogenesis Abundant Protein Gene from Chimonanthus praecox, Possesses Low Temperature and Osmotic Resistances in Prokaryote and Eukaryotes.</title>
        <authorList>
            <person name="Liu Y."/>
            <person name="Xie L."/>
            <person name="Liang X."/>
            <person name="Zhang S."/>
        </authorList>
    </citation>
    <scope>NUCLEOTIDE SEQUENCE</scope>
</reference>
<protein>
    <submittedName>
        <fullName evidence="1">LEA5</fullName>
    </submittedName>
</protein>
<gene>
    <name evidence="1" type="primary">lea5</name>
</gene>